<proteinExistence type="predicted"/>
<evidence type="ECO:0000313" key="3">
    <source>
        <dbReference type="EMBL" id="CAD8585305.1"/>
    </source>
</evidence>
<dbReference type="PANTHER" id="PTHR13932">
    <property type="entry name" value="COPROPORPHYRINIGEN III OXIDASE"/>
    <property type="match status" value="1"/>
</dbReference>
<dbReference type="Pfam" id="PF06969">
    <property type="entry name" value="HemN_C"/>
    <property type="match status" value="1"/>
</dbReference>
<dbReference type="GO" id="GO:0003824">
    <property type="term" value="F:catalytic activity"/>
    <property type="evidence" value="ECO:0007669"/>
    <property type="project" value="InterPro"/>
</dbReference>
<dbReference type="Pfam" id="PF04055">
    <property type="entry name" value="Radical_SAM"/>
    <property type="match status" value="1"/>
</dbReference>
<dbReference type="InterPro" id="IPR010723">
    <property type="entry name" value="HemN_C"/>
</dbReference>
<dbReference type="GO" id="GO:0005737">
    <property type="term" value="C:cytoplasm"/>
    <property type="evidence" value="ECO:0007669"/>
    <property type="project" value="TreeGrafter"/>
</dbReference>
<dbReference type="EMBL" id="HBEW01006352">
    <property type="protein sequence ID" value="CAD8585305.1"/>
    <property type="molecule type" value="Transcribed_RNA"/>
</dbReference>
<dbReference type="InterPro" id="IPR034505">
    <property type="entry name" value="Coproporphyrinogen-III_oxidase"/>
</dbReference>
<dbReference type="PANTHER" id="PTHR13932:SF5">
    <property type="entry name" value="RADICAL S-ADENOSYL METHIONINE DOMAIN-CONTAINING PROTEIN 1, MITOCHONDRIAL"/>
    <property type="match status" value="1"/>
</dbReference>
<dbReference type="GO" id="GO:0006779">
    <property type="term" value="P:porphyrin-containing compound biosynthetic process"/>
    <property type="evidence" value="ECO:0007669"/>
    <property type="project" value="TreeGrafter"/>
</dbReference>
<reference evidence="3" key="1">
    <citation type="submission" date="2021-01" db="EMBL/GenBank/DDBJ databases">
        <authorList>
            <person name="Corre E."/>
            <person name="Pelletier E."/>
            <person name="Niang G."/>
            <person name="Scheremetjew M."/>
            <person name="Finn R."/>
            <person name="Kale V."/>
            <person name="Holt S."/>
            <person name="Cochrane G."/>
            <person name="Meng A."/>
            <person name="Brown T."/>
            <person name="Cohen L."/>
        </authorList>
    </citation>
    <scope>NUCLEOTIDE SEQUENCE</scope>
    <source>
        <strain evidence="3">Clade-D-RCC2572</strain>
    </source>
</reference>
<dbReference type="InterPro" id="IPR058240">
    <property type="entry name" value="rSAM_sf"/>
</dbReference>
<protein>
    <recommendedName>
        <fullName evidence="4">Radical S-adenosyl methionine domain-containing protein 1, mitochondrial</fullName>
    </recommendedName>
</protein>
<dbReference type="AlphaFoldDB" id="A0A7S0PMS1"/>
<feature type="domain" description="Radical SAM core" evidence="1">
    <location>
        <begin position="4"/>
        <end position="82"/>
    </location>
</feature>
<dbReference type="GO" id="GO:0051539">
    <property type="term" value="F:4 iron, 4 sulfur cluster binding"/>
    <property type="evidence" value="ECO:0007669"/>
    <property type="project" value="TreeGrafter"/>
</dbReference>
<evidence type="ECO:0008006" key="4">
    <source>
        <dbReference type="Google" id="ProtNLM"/>
    </source>
</evidence>
<dbReference type="SUPFAM" id="SSF102114">
    <property type="entry name" value="Radical SAM enzymes"/>
    <property type="match status" value="1"/>
</dbReference>
<dbReference type="InterPro" id="IPR007197">
    <property type="entry name" value="rSAM"/>
</dbReference>
<name>A0A7S0PMS1_9CHLO</name>
<evidence type="ECO:0000259" key="2">
    <source>
        <dbReference type="Pfam" id="PF06969"/>
    </source>
</evidence>
<accession>A0A7S0PMS1</accession>
<feature type="domain" description="HemN C-terminal" evidence="2">
    <location>
        <begin position="219"/>
        <end position="261"/>
    </location>
</feature>
<gene>
    <name evidence="3" type="ORF">OMED0929_LOCUS5379</name>
</gene>
<evidence type="ECO:0000259" key="1">
    <source>
        <dbReference type="Pfam" id="PF04055"/>
    </source>
</evidence>
<organism evidence="3">
    <name type="scientific">Ostreococcus mediterraneus</name>
    <dbReference type="NCBI Taxonomy" id="1486918"/>
    <lineage>
        <taxon>Eukaryota</taxon>
        <taxon>Viridiplantae</taxon>
        <taxon>Chlorophyta</taxon>
        <taxon>Mamiellophyceae</taxon>
        <taxon>Mamiellales</taxon>
        <taxon>Bathycoccaceae</taxon>
        <taxon>Ostreococcus</taxon>
    </lineage>
</organism>
<sequence length="312" mass="34211">MDPGTFDEEKLRAFMRAGVNRVSLGVQSFDDDVLKLAGRSHDAREVERAIEMMSTCAVPRWSADLISGLPGVNAGTWRTSLERVIAAGADHVSVYDLQVEAGTAFYRWYGEDATGKDAKEGLPSEDESADMFRDASATLGAAGYEHYEVSSYAKPGARCKHNQIYWQNASWYGFGMSATSHVNGERVARPRKMGDYYAYVDALERGENTGAISTGGDASDALFEHIMLRLRTSDGMNLDKVTERFGEQATKEIDDAVAPFLGEYARYETSAEDGSRILRLNDPEGFLVSTEILSTLLSQMKSLASDDDGEDA</sequence>
<dbReference type="Gene3D" id="3.30.750.200">
    <property type="match status" value="1"/>
</dbReference>